<keyword evidence="2" id="KW-1185">Reference proteome</keyword>
<organism evidence="1 2">
    <name type="scientific">Nostoc sphaeroides CCNUC1</name>
    <dbReference type="NCBI Taxonomy" id="2653204"/>
    <lineage>
        <taxon>Bacteria</taxon>
        <taxon>Bacillati</taxon>
        <taxon>Cyanobacteriota</taxon>
        <taxon>Cyanophyceae</taxon>
        <taxon>Nostocales</taxon>
        <taxon>Nostocaceae</taxon>
        <taxon>Nostoc</taxon>
    </lineage>
</organism>
<sequence length="42" mass="4694">MLWSLSICGEAVRSQLQIKFKESNKLLLLFCAGIISPLPTPF</sequence>
<evidence type="ECO:0000313" key="2">
    <source>
        <dbReference type="Proteomes" id="UP000326678"/>
    </source>
</evidence>
<gene>
    <name evidence="1" type="ORF">GXM_01990</name>
</gene>
<dbReference type="AlphaFoldDB" id="A0A5P8VVS9"/>
<name>A0A5P8VVS9_9NOSO</name>
<protein>
    <submittedName>
        <fullName evidence="1">Uncharacterized protein</fullName>
    </submittedName>
</protein>
<dbReference type="Proteomes" id="UP000326678">
    <property type="component" value="Chromosome Gxm1"/>
</dbReference>
<accession>A0A5P8VVS9</accession>
<evidence type="ECO:0000313" key="1">
    <source>
        <dbReference type="EMBL" id="QFS44515.1"/>
    </source>
</evidence>
<dbReference type="EMBL" id="CP045226">
    <property type="protein sequence ID" value="QFS44515.1"/>
    <property type="molecule type" value="Genomic_DNA"/>
</dbReference>
<proteinExistence type="predicted"/>
<dbReference type="KEGG" id="nsh:GXM_01990"/>
<reference evidence="1 2" key="1">
    <citation type="submission" date="2019-10" db="EMBL/GenBank/DDBJ databases">
        <title>Genomic and transcriptomic insights into the perfect genentic adaptation of a filamentous nitrogen-fixing cyanobacterium to rice fields.</title>
        <authorList>
            <person name="Chen Z."/>
        </authorList>
    </citation>
    <scope>NUCLEOTIDE SEQUENCE [LARGE SCALE GENOMIC DNA]</scope>
    <source>
        <strain evidence="1">CCNUC1</strain>
    </source>
</reference>